<dbReference type="AlphaFoldDB" id="A0A0R0C0D7"/>
<dbReference type="CDD" id="cd00165">
    <property type="entry name" value="S4"/>
    <property type="match status" value="1"/>
</dbReference>
<dbReference type="RefSeq" id="WP_057634468.1">
    <property type="nucleotide sequence ID" value="NZ_LDJI01000022.1"/>
</dbReference>
<evidence type="ECO:0000256" key="2">
    <source>
        <dbReference type="ARBA" id="ARBA00036535"/>
    </source>
</evidence>
<comment type="catalytic activity">
    <reaction evidence="2">
        <text>uridine(2604) in 23S rRNA = pseudouridine(2604) in 23S rRNA</text>
        <dbReference type="Rhea" id="RHEA:38875"/>
        <dbReference type="Rhea" id="RHEA-COMP:10093"/>
        <dbReference type="Rhea" id="RHEA-COMP:10094"/>
        <dbReference type="ChEBI" id="CHEBI:65314"/>
        <dbReference type="ChEBI" id="CHEBI:65315"/>
        <dbReference type="EC" id="5.4.99.21"/>
    </reaction>
</comment>
<reference evidence="12 13" key="1">
    <citation type="submission" date="2015-05" db="EMBL/GenBank/DDBJ databases">
        <title>Genome sequencing and analysis of members of genus Stenotrophomonas.</title>
        <authorList>
            <person name="Patil P.P."/>
            <person name="Midha S."/>
            <person name="Patil P.B."/>
        </authorList>
    </citation>
    <scope>NUCLEOTIDE SEQUENCE [LARGE SCALE GENOMIC DNA]</scope>
    <source>
        <strain evidence="12 13">DSM 18929</strain>
    </source>
</reference>
<dbReference type="PANTHER" id="PTHR47683:SF2">
    <property type="entry name" value="RNA-BINDING S4 DOMAIN-CONTAINING PROTEIN"/>
    <property type="match status" value="1"/>
</dbReference>
<dbReference type="GO" id="GO:0003723">
    <property type="term" value="F:RNA binding"/>
    <property type="evidence" value="ECO:0007669"/>
    <property type="project" value="UniProtKB-KW"/>
</dbReference>
<dbReference type="PANTHER" id="PTHR47683">
    <property type="entry name" value="PSEUDOURIDINE SYNTHASE FAMILY PROTEIN-RELATED"/>
    <property type="match status" value="1"/>
</dbReference>
<proteinExistence type="predicted"/>
<dbReference type="STRING" id="405444.ABB26_12115"/>
<evidence type="ECO:0000256" key="6">
    <source>
        <dbReference type="ARBA" id="ARBA00041697"/>
    </source>
</evidence>
<dbReference type="PATRIC" id="fig|405444.3.peg.1516"/>
<dbReference type="EC" id="5.4.99.21" evidence="3"/>
<evidence type="ECO:0000256" key="4">
    <source>
        <dbReference type="ARBA" id="ARBA00039989"/>
    </source>
</evidence>
<organism evidence="12 13">
    <name type="scientific">Stenotrophomonas humi</name>
    <dbReference type="NCBI Taxonomy" id="405444"/>
    <lineage>
        <taxon>Bacteria</taxon>
        <taxon>Pseudomonadati</taxon>
        <taxon>Pseudomonadota</taxon>
        <taxon>Gammaproteobacteria</taxon>
        <taxon>Lysobacterales</taxon>
        <taxon>Lysobacteraceae</taxon>
        <taxon>Stenotrophomonas</taxon>
    </lineage>
</organism>
<name>A0A0R0C0D7_9GAMM</name>
<dbReference type="GO" id="GO:0006396">
    <property type="term" value="P:RNA processing"/>
    <property type="evidence" value="ECO:0007669"/>
    <property type="project" value="UniProtKB-ARBA"/>
</dbReference>
<dbReference type="GO" id="GO:0001522">
    <property type="term" value="P:pseudouridine synthesis"/>
    <property type="evidence" value="ECO:0007669"/>
    <property type="project" value="InterPro"/>
</dbReference>
<dbReference type="InterPro" id="IPR050343">
    <property type="entry name" value="RsuA_PseudoU_synthase"/>
</dbReference>
<dbReference type="InterPro" id="IPR002942">
    <property type="entry name" value="S4_RNA-bd"/>
</dbReference>
<evidence type="ECO:0000256" key="10">
    <source>
        <dbReference type="PROSITE-ProRule" id="PRU00182"/>
    </source>
</evidence>
<dbReference type="PROSITE" id="PS50889">
    <property type="entry name" value="S4"/>
    <property type="match status" value="1"/>
</dbReference>
<dbReference type="SUPFAM" id="SSF55120">
    <property type="entry name" value="Pseudouridine synthase"/>
    <property type="match status" value="1"/>
</dbReference>
<feature type="domain" description="RNA-binding S4" evidence="11">
    <location>
        <begin position="5"/>
        <end position="65"/>
    </location>
</feature>
<evidence type="ECO:0000259" key="11">
    <source>
        <dbReference type="SMART" id="SM00363"/>
    </source>
</evidence>
<dbReference type="Gene3D" id="3.10.290.10">
    <property type="entry name" value="RNA-binding S4 domain"/>
    <property type="match status" value="1"/>
</dbReference>
<dbReference type="EMBL" id="LDJI01000022">
    <property type="protein sequence ID" value="KRG63423.1"/>
    <property type="molecule type" value="Genomic_DNA"/>
</dbReference>
<evidence type="ECO:0000256" key="5">
    <source>
        <dbReference type="ARBA" id="ARBA00041420"/>
    </source>
</evidence>
<comment type="catalytic activity">
    <reaction evidence="1">
        <text>uridine(35) in tRNA(Tyr) = pseudouridine(35) in tRNA(Tyr)</text>
        <dbReference type="Rhea" id="RHEA:60556"/>
        <dbReference type="Rhea" id="RHEA-COMP:15607"/>
        <dbReference type="Rhea" id="RHEA-COMP:15608"/>
        <dbReference type="ChEBI" id="CHEBI:65314"/>
        <dbReference type="ChEBI" id="CHEBI:65315"/>
    </reaction>
</comment>
<evidence type="ECO:0000313" key="13">
    <source>
        <dbReference type="Proteomes" id="UP000050864"/>
    </source>
</evidence>
<evidence type="ECO:0000256" key="8">
    <source>
        <dbReference type="ARBA" id="ARBA00042890"/>
    </source>
</evidence>
<keyword evidence="10" id="KW-0694">RNA-binding</keyword>
<dbReference type="InterPro" id="IPR020103">
    <property type="entry name" value="PsdUridine_synth_cat_dom_sf"/>
</dbReference>
<gene>
    <name evidence="12" type="ORF">ABB26_12115</name>
</gene>
<dbReference type="SUPFAM" id="SSF55174">
    <property type="entry name" value="Alpha-L RNA-binding motif"/>
    <property type="match status" value="1"/>
</dbReference>
<comment type="caution">
    <text evidence="12">The sequence shown here is derived from an EMBL/GenBank/DDBJ whole genome shotgun (WGS) entry which is preliminary data.</text>
</comment>
<dbReference type="SMART" id="SM00363">
    <property type="entry name" value="S4"/>
    <property type="match status" value="1"/>
</dbReference>
<protein>
    <recommendedName>
        <fullName evidence="4">Dual-specificity RNA pseudouridine synthase RluF</fullName>
        <ecNumber evidence="3">5.4.99.21</ecNumber>
    </recommendedName>
    <alternativeName>
        <fullName evidence="6">23S rRNA pseudouridine(2604) synthase</fullName>
    </alternativeName>
    <alternativeName>
        <fullName evidence="8">Ribosomal large subunit pseudouridine synthase F</fullName>
    </alternativeName>
    <alternativeName>
        <fullName evidence="7">rRNA pseudouridylate synthase F</fullName>
    </alternativeName>
    <alternativeName>
        <fullName evidence="9">rRNA-uridine isomerase F</fullName>
    </alternativeName>
    <alternativeName>
        <fullName evidence="5">tRNA(Tyr) pseudouridine(35) synthase</fullName>
    </alternativeName>
</protein>
<evidence type="ECO:0000256" key="1">
    <source>
        <dbReference type="ARBA" id="ARBA00036390"/>
    </source>
</evidence>
<dbReference type="Gene3D" id="3.30.2350.10">
    <property type="entry name" value="Pseudouridine synthase"/>
    <property type="match status" value="1"/>
</dbReference>
<accession>A0A0R0C0D7</accession>
<evidence type="ECO:0000313" key="12">
    <source>
        <dbReference type="EMBL" id="KRG63423.1"/>
    </source>
</evidence>
<evidence type="ECO:0000256" key="9">
    <source>
        <dbReference type="ARBA" id="ARBA00043147"/>
    </source>
</evidence>
<evidence type="ECO:0000256" key="7">
    <source>
        <dbReference type="ARBA" id="ARBA00042843"/>
    </source>
</evidence>
<dbReference type="Proteomes" id="UP000050864">
    <property type="component" value="Unassembled WGS sequence"/>
</dbReference>
<dbReference type="OrthoDB" id="9807213at2"/>
<dbReference type="InterPro" id="IPR036986">
    <property type="entry name" value="S4_RNA-bd_sf"/>
</dbReference>
<keyword evidence="13" id="KW-1185">Reference proteome</keyword>
<sequence length="237" mass="26606">MTSPIRLDKRLSAQLQCSRAQAQQYIEGGWVSVDGVVVETPQTMVTEEVVTLADNANTEGAEPATFLLNKPAGVGAGGLLALIQESSHFTDYASSQQHLLRRHFQRLEVPMPLDDVANGLVVLTQDWRVRRHLIETGPSLEQEFMVDVEGEPSPWAMSRLTQGLIYEGRSLPSCKVSWQSEQRLRFAIKDVRPGQLQYMCSEVGLTATHIRRLRIGRIGLSKMPEGQWRFLMSSQKF</sequence>
<dbReference type="Pfam" id="PF01479">
    <property type="entry name" value="S4"/>
    <property type="match status" value="1"/>
</dbReference>
<evidence type="ECO:0000256" key="3">
    <source>
        <dbReference type="ARBA" id="ARBA00038922"/>
    </source>
</evidence>
<dbReference type="GO" id="GO:0160138">
    <property type="term" value="F:23S rRNA pseudouridine(2604) synthase activity"/>
    <property type="evidence" value="ECO:0007669"/>
    <property type="project" value="UniProtKB-EC"/>
</dbReference>